<dbReference type="Proteomes" id="UP000540787">
    <property type="component" value="Unassembled WGS sequence"/>
</dbReference>
<sequence length="198" mass="22277">MNPISTIFRSELVEQVLGYSPTELRLLFPHPVRAEQTDLSSAYPQKSSLEPASIHAIYVAVLIVQSELKNFMTIVEHDFLAEAQKQFHGVAVVQKKSAVGDARVCFQVTEEFGGYVVSLVTDSITILDAIDQSRFAPPPPWLAFEDYNPAWWGGAMQGAQAYYNDHYFSPFFRCLDTEQKKAYCVRFGASTEWVEALV</sequence>
<proteinExistence type="predicted"/>
<organism evidence="1 2">
    <name type="scientific">Massilia aurea</name>
    <dbReference type="NCBI Taxonomy" id="373040"/>
    <lineage>
        <taxon>Bacteria</taxon>
        <taxon>Pseudomonadati</taxon>
        <taxon>Pseudomonadota</taxon>
        <taxon>Betaproteobacteria</taxon>
        <taxon>Burkholderiales</taxon>
        <taxon>Oxalobacteraceae</taxon>
        <taxon>Telluria group</taxon>
        <taxon>Massilia</taxon>
    </lineage>
</organism>
<evidence type="ECO:0000313" key="1">
    <source>
        <dbReference type="EMBL" id="MBB6136198.1"/>
    </source>
</evidence>
<gene>
    <name evidence="1" type="ORF">HD842_004375</name>
</gene>
<evidence type="ECO:0000313" key="2">
    <source>
        <dbReference type="Proteomes" id="UP000540787"/>
    </source>
</evidence>
<name>A0A7X0CGG7_9BURK</name>
<comment type="caution">
    <text evidence="1">The sequence shown here is derived from an EMBL/GenBank/DDBJ whole genome shotgun (WGS) entry which is preliminary data.</text>
</comment>
<dbReference type="AlphaFoldDB" id="A0A7X0CGG7"/>
<protein>
    <submittedName>
        <fullName evidence="1">Uncharacterized protein</fullName>
    </submittedName>
</protein>
<keyword evidence="2" id="KW-1185">Reference proteome</keyword>
<dbReference type="RefSeq" id="WP_183557359.1">
    <property type="nucleotide sequence ID" value="NZ_JACHBX010000005.1"/>
</dbReference>
<accession>A0A7X0CGG7</accession>
<reference evidence="1 2" key="1">
    <citation type="submission" date="2020-08" db="EMBL/GenBank/DDBJ databases">
        <title>The Agave Microbiome: Exploring the role of microbial communities in plant adaptations to desert environments.</title>
        <authorList>
            <person name="Partida-Martinez L.P."/>
        </authorList>
    </citation>
    <scope>NUCLEOTIDE SEQUENCE [LARGE SCALE GENOMIC DNA]</scope>
    <source>
        <strain evidence="1 2">AT3.2</strain>
    </source>
</reference>
<dbReference type="EMBL" id="JACHBX010000005">
    <property type="protein sequence ID" value="MBB6136198.1"/>
    <property type="molecule type" value="Genomic_DNA"/>
</dbReference>